<dbReference type="EMBL" id="NMQW01000023">
    <property type="protein sequence ID" value="OXM85162.1"/>
    <property type="molecule type" value="Genomic_DNA"/>
</dbReference>
<name>A0A229UP32_9BACL</name>
<dbReference type="OrthoDB" id="2155647at2"/>
<evidence type="ECO:0000313" key="1">
    <source>
        <dbReference type="EMBL" id="OXM85162.1"/>
    </source>
</evidence>
<reference evidence="1 2" key="1">
    <citation type="submission" date="2017-07" db="EMBL/GenBank/DDBJ databases">
        <title>Genome sequencing and assembly of Paenibacillus rigui.</title>
        <authorList>
            <person name="Mayilraj S."/>
        </authorList>
    </citation>
    <scope>NUCLEOTIDE SEQUENCE [LARGE SCALE GENOMIC DNA]</scope>
    <source>
        <strain evidence="1 2">JCM 16352</strain>
    </source>
</reference>
<dbReference type="AlphaFoldDB" id="A0A229UP32"/>
<sequence>MSMFYYMAASRELPTGVFGTKKTVMKLGDYLTHVNPAARGQFPIRALLDKYPEDEQLIDIYDTEEDAAGLYVGGPMSGQDISHLFRHPMVYPIAPQGGSFSMNNEMKERYPNVYTTGRKCLAELFRYLNRHMNAGEELELFSCWADGPERFRQPRNKGLDLIIQLSEFRFEERAEFEWKDQQYIVVRK</sequence>
<keyword evidence="2" id="KW-1185">Reference proteome</keyword>
<gene>
    <name evidence="1" type="ORF">CF651_16295</name>
</gene>
<dbReference type="RefSeq" id="WP_094015925.1">
    <property type="nucleotide sequence ID" value="NZ_NMQW01000023.1"/>
</dbReference>
<organism evidence="1 2">
    <name type="scientific">Paenibacillus rigui</name>
    <dbReference type="NCBI Taxonomy" id="554312"/>
    <lineage>
        <taxon>Bacteria</taxon>
        <taxon>Bacillati</taxon>
        <taxon>Bacillota</taxon>
        <taxon>Bacilli</taxon>
        <taxon>Bacillales</taxon>
        <taxon>Paenibacillaceae</taxon>
        <taxon>Paenibacillus</taxon>
    </lineage>
</organism>
<protein>
    <submittedName>
        <fullName evidence="1">Uncharacterized protein</fullName>
    </submittedName>
</protein>
<comment type="caution">
    <text evidence="1">The sequence shown here is derived from an EMBL/GenBank/DDBJ whole genome shotgun (WGS) entry which is preliminary data.</text>
</comment>
<dbReference type="Proteomes" id="UP000215509">
    <property type="component" value="Unassembled WGS sequence"/>
</dbReference>
<proteinExistence type="predicted"/>
<evidence type="ECO:0000313" key="2">
    <source>
        <dbReference type="Proteomes" id="UP000215509"/>
    </source>
</evidence>
<accession>A0A229UP32</accession>